<keyword evidence="4" id="KW-1185">Reference proteome</keyword>
<dbReference type="RefSeq" id="WP_031219204.1">
    <property type="nucleotide sequence ID" value="NZ_AURB01000179.1"/>
</dbReference>
<gene>
    <name evidence="3" type="ORF">K1I37_08665</name>
</gene>
<evidence type="ECO:0000313" key="3">
    <source>
        <dbReference type="EMBL" id="UNO50513.1"/>
    </source>
</evidence>
<evidence type="ECO:0000256" key="2">
    <source>
        <dbReference type="HAMAP-Rule" id="MF_01103"/>
    </source>
</evidence>
<organism evidence="3 4">
    <name type="scientific">Alicyclobacillus acidoterrestris (strain ATCC 49025 / DSM 3922 / CIP 106132 / NCIMB 13137 / GD3B)</name>
    <dbReference type="NCBI Taxonomy" id="1356854"/>
    <lineage>
        <taxon>Bacteria</taxon>
        <taxon>Bacillati</taxon>
        <taxon>Bacillota</taxon>
        <taxon>Bacilli</taxon>
        <taxon>Bacillales</taxon>
        <taxon>Alicyclobacillaceae</taxon>
        <taxon>Alicyclobacillus</taxon>
    </lineage>
</organism>
<accession>A0A9E7CX63</accession>
<proteinExistence type="inferred from homology"/>
<dbReference type="Gene3D" id="1.10.287.540">
    <property type="entry name" value="Helix hairpin bin"/>
    <property type="match status" value="1"/>
</dbReference>
<dbReference type="SUPFAM" id="SSF158221">
    <property type="entry name" value="YnzC-like"/>
    <property type="match status" value="1"/>
</dbReference>
<reference evidence="4" key="1">
    <citation type="journal article" date="2022" name="G3 (Bethesda)">
        <title>Unveiling the complete genome sequence of Alicyclobacillus acidoterrestris DSM 3922T, a taint-producing strain.</title>
        <authorList>
            <person name="Leonardo I.C."/>
            <person name="Barreto Crespo M.T."/>
            <person name="Gaspar F.B."/>
        </authorList>
    </citation>
    <scope>NUCLEOTIDE SEQUENCE [LARGE SCALE GENOMIC DNA]</scope>
    <source>
        <strain evidence="4">DSM 3922</strain>
    </source>
</reference>
<evidence type="ECO:0000256" key="1">
    <source>
        <dbReference type="ARBA" id="ARBA00022490"/>
    </source>
</evidence>
<protein>
    <recommendedName>
        <fullName evidence="2">UPF0291 protein K1I37_08665</fullName>
    </recommendedName>
</protein>
<name>A0A9E7CX63_ALIAG</name>
<dbReference type="Proteomes" id="UP000829401">
    <property type="component" value="Chromosome"/>
</dbReference>
<comment type="similarity">
    <text evidence="2">Belongs to the UPF0291 family.</text>
</comment>
<dbReference type="HAMAP" id="MF_01103">
    <property type="entry name" value="UPF0291"/>
    <property type="match status" value="1"/>
</dbReference>
<dbReference type="EMBL" id="CP080467">
    <property type="protein sequence ID" value="UNO50513.1"/>
    <property type="molecule type" value="Genomic_DNA"/>
</dbReference>
<dbReference type="AlphaFoldDB" id="A0A9E7CX63"/>
<dbReference type="PANTHER" id="PTHR37300:SF1">
    <property type="entry name" value="UPF0291 PROTEIN YNZC"/>
    <property type="match status" value="1"/>
</dbReference>
<dbReference type="PANTHER" id="PTHR37300">
    <property type="entry name" value="UPF0291 PROTEIN CBO2609/CLC_2481"/>
    <property type="match status" value="1"/>
</dbReference>
<dbReference type="Pfam" id="PF05979">
    <property type="entry name" value="DUF896"/>
    <property type="match status" value="1"/>
</dbReference>
<keyword evidence="1 2" id="KW-0963">Cytoplasm</keyword>
<evidence type="ECO:0000313" key="4">
    <source>
        <dbReference type="Proteomes" id="UP000829401"/>
    </source>
</evidence>
<comment type="subcellular location">
    <subcellularLocation>
        <location evidence="2">Cytoplasm</location>
    </subcellularLocation>
</comment>
<dbReference type="GO" id="GO:0005737">
    <property type="term" value="C:cytoplasm"/>
    <property type="evidence" value="ECO:0007669"/>
    <property type="project" value="UniProtKB-SubCell"/>
</dbReference>
<dbReference type="InterPro" id="IPR009242">
    <property type="entry name" value="DUF896"/>
</dbReference>
<dbReference type="OrthoDB" id="390105at2"/>
<dbReference type="KEGG" id="aaco:K1I37_08665"/>
<sequence>MLSQEKLTRLNQLAHKAKRGALTDDERSERDILRREYLDNFRAQFRGHLERIHLVDGEDETNTKPQ</sequence>